<dbReference type="Proteomes" id="UP000078237">
    <property type="component" value="Unassembled WGS sequence"/>
</dbReference>
<name>A0A175W1V9_9PEZI</name>
<accession>A0A175W1V9</accession>
<comment type="caution">
    <text evidence="2">The sequence shown here is derived from an EMBL/GenBank/DDBJ whole genome shotgun (WGS) entry which is preliminary data.</text>
</comment>
<evidence type="ECO:0000313" key="2">
    <source>
        <dbReference type="EMBL" id="KXX76974.1"/>
    </source>
</evidence>
<keyword evidence="3" id="KW-1185">Reference proteome</keyword>
<dbReference type="AlphaFoldDB" id="A0A175W1V9"/>
<evidence type="ECO:0000256" key="1">
    <source>
        <dbReference type="SAM" id="SignalP"/>
    </source>
</evidence>
<dbReference type="VEuPathDB" id="FungiDB:MMYC01_207149"/>
<gene>
    <name evidence="2" type="ORF">MMYC01_207149</name>
</gene>
<feature type="signal peptide" evidence="1">
    <location>
        <begin position="1"/>
        <end position="18"/>
    </location>
</feature>
<reference evidence="2 3" key="1">
    <citation type="journal article" date="2016" name="Genome Announc.">
        <title>Genome Sequence of Madurella mycetomatis mm55, Isolated from a Human Mycetoma Case in Sudan.</title>
        <authorList>
            <person name="Smit S."/>
            <person name="Derks M.F."/>
            <person name="Bervoets S."/>
            <person name="Fahal A."/>
            <person name="van Leeuwen W."/>
            <person name="van Belkum A."/>
            <person name="van de Sande W.W."/>
        </authorList>
    </citation>
    <scope>NUCLEOTIDE SEQUENCE [LARGE SCALE GENOMIC DNA]</scope>
    <source>
        <strain evidence="3">mm55</strain>
    </source>
</reference>
<protein>
    <recommendedName>
        <fullName evidence="4">Hydrophobin</fullName>
    </recommendedName>
</protein>
<proteinExistence type="predicted"/>
<organism evidence="2 3">
    <name type="scientific">Madurella mycetomatis</name>
    <dbReference type="NCBI Taxonomy" id="100816"/>
    <lineage>
        <taxon>Eukaryota</taxon>
        <taxon>Fungi</taxon>
        <taxon>Dikarya</taxon>
        <taxon>Ascomycota</taxon>
        <taxon>Pezizomycotina</taxon>
        <taxon>Sordariomycetes</taxon>
        <taxon>Sordariomycetidae</taxon>
        <taxon>Sordariales</taxon>
        <taxon>Sordariales incertae sedis</taxon>
        <taxon>Madurella</taxon>
    </lineage>
</organism>
<evidence type="ECO:0000313" key="3">
    <source>
        <dbReference type="Proteomes" id="UP000078237"/>
    </source>
</evidence>
<sequence length="97" mass="9978">MQLSNLVTALAVAATARALPSAGAITPRTGEPVTYAECINNNQKPLCCSGLIGSLLCIINLLGDSCSADQFCCTVEGDHGAALINVDIDLLNCVDIL</sequence>
<dbReference type="EMBL" id="LCTW02000183">
    <property type="protein sequence ID" value="KXX76974.1"/>
    <property type="molecule type" value="Genomic_DNA"/>
</dbReference>
<feature type="chain" id="PRO_5008043593" description="Hydrophobin" evidence="1">
    <location>
        <begin position="19"/>
        <end position="97"/>
    </location>
</feature>
<keyword evidence="1" id="KW-0732">Signal</keyword>
<evidence type="ECO:0008006" key="4">
    <source>
        <dbReference type="Google" id="ProtNLM"/>
    </source>
</evidence>